<dbReference type="AlphaFoldDB" id="A0A101KQL6"/>
<dbReference type="EMBL" id="LPWA01000120">
    <property type="protein sequence ID" value="KUM25226.1"/>
    <property type="molecule type" value="Genomic_DNA"/>
</dbReference>
<proteinExistence type="predicted"/>
<evidence type="ECO:0000313" key="1">
    <source>
        <dbReference type="EMBL" id="KUM25226.1"/>
    </source>
</evidence>
<dbReference type="InterPro" id="IPR009467">
    <property type="entry name" value="Glycolipid-bd_prot_put"/>
</dbReference>
<name>A0A101KQL6_RHILI</name>
<reference evidence="1 2" key="1">
    <citation type="submission" date="2015-12" db="EMBL/GenBank/DDBJ databases">
        <title>Draft genome sequence of Mesorhizobium sp. UFLA 01-765, a multitolerant efficient symbiont and plant-growth promoting strain isolated from Zn-mining soil using Leucaena leucocephala as a trap plant.</title>
        <authorList>
            <person name="Rangel W.M."/>
            <person name="Thijs S."/>
            <person name="Longatti S.M."/>
            <person name="Moreira F.M."/>
            <person name="Weyens N."/>
            <person name="Vangronsveld J."/>
            <person name="Van Hamme J.D."/>
            <person name="Bottos E.M."/>
            <person name="Rineau F."/>
        </authorList>
    </citation>
    <scope>NUCLEOTIDE SEQUENCE [LARGE SCALE GENOMIC DNA]</scope>
    <source>
        <strain evidence="1 2">UFLA 01-765</strain>
    </source>
</reference>
<dbReference type="Pfam" id="PF06475">
    <property type="entry name" value="Glycolipid_bind"/>
    <property type="match status" value="1"/>
</dbReference>
<dbReference type="SUPFAM" id="SSF159275">
    <property type="entry name" value="PA1994-like"/>
    <property type="match status" value="1"/>
</dbReference>
<dbReference type="OrthoDB" id="7347529at2"/>
<gene>
    <name evidence="1" type="ORF">AU467_04485</name>
</gene>
<dbReference type="Proteomes" id="UP000053176">
    <property type="component" value="Unassembled WGS sequence"/>
</dbReference>
<protein>
    <submittedName>
        <fullName evidence="1">Uncharacterized protein</fullName>
    </submittedName>
</protein>
<comment type="caution">
    <text evidence="1">The sequence shown here is derived from an EMBL/GenBank/DDBJ whole genome shotgun (WGS) entry which is preliminary data.</text>
</comment>
<organism evidence="1 2">
    <name type="scientific">Rhizobium loti</name>
    <name type="common">Mesorhizobium loti</name>
    <dbReference type="NCBI Taxonomy" id="381"/>
    <lineage>
        <taxon>Bacteria</taxon>
        <taxon>Pseudomonadati</taxon>
        <taxon>Pseudomonadota</taxon>
        <taxon>Alphaproteobacteria</taxon>
        <taxon>Hyphomicrobiales</taxon>
        <taxon>Phyllobacteriaceae</taxon>
        <taxon>Mesorhizobium</taxon>
    </lineage>
</organism>
<accession>A0A101KQL6</accession>
<evidence type="ECO:0000313" key="2">
    <source>
        <dbReference type="Proteomes" id="UP000053176"/>
    </source>
</evidence>
<sequence length="189" mass="20772">MTMRTIASILWRRLDQEGHDCCSLSRTGDGWSLKGQAAFLQGGAPCGLSYEIDCDAGWLARAARVVGLFGGDTLDYRFERLGDGGWALNGKKQIQVAGLVDLDLGFTPATNLLPIRRLGLRPGIPTPAPAAYLAFPELRLERLDQTYRRLDGTRYAYAAPAFDYDEVLEVAPSGFVVDYPSLWTTIALR</sequence>